<sequence length="180" mass="21048">MILLISGTTHTGKTLLAQQLLEKTGWPYLSMDHLKMGLIRSGMTDLTPQDDDTLTDFLWPILREIIKTAIENRQNLILEGCYVPFDWRKEFTADYLRDIHDLWLVMSSDYIRTHLRDIEAHGCDIEHRLENHIDSDSLIQENRKVLTGCKENGCTYYLIDQAYPLDLANQVLNQIRKEER</sequence>
<accession>A0A140DRT0</accession>
<dbReference type="Proteomes" id="UP000069771">
    <property type="component" value="Chromosome"/>
</dbReference>
<dbReference type="RefSeq" id="WP_067554378.1">
    <property type="nucleotide sequence ID" value="NZ_CALFTW010000090.1"/>
</dbReference>
<dbReference type="EMBL" id="CP011391">
    <property type="protein sequence ID" value="AMK53357.1"/>
    <property type="molecule type" value="Genomic_DNA"/>
</dbReference>
<keyword evidence="1" id="KW-0418">Kinase</keyword>
<dbReference type="GO" id="GO:0016301">
    <property type="term" value="F:kinase activity"/>
    <property type="evidence" value="ECO:0007669"/>
    <property type="project" value="UniProtKB-KW"/>
</dbReference>
<dbReference type="Gene3D" id="3.40.50.300">
    <property type="entry name" value="P-loop containing nucleotide triphosphate hydrolases"/>
    <property type="match status" value="1"/>
</dbReference>
<dbReference type="GeneID" id="78477117"/>
<dbReference type="OrthoDB" id="9788481at2"/>
<gene>
    <name evidence="1" type="ORF">AALO17_02230</name>
</gene>
<evidence type="ECO:0000313" key="2">
    <source>
        <dbReference type="Proteomes" id="UP000069771"/>
    </source>
</evidence>
<organism evidence="1 2">
    <name type="scientific">Faecalibaculum rodentium</name>
    <dbReference type="NCBI Taxonomy" id="1702221"/>
    <lineage>
        <taxon>Bacteria</taxon>
        <taxon>Bacillati</taxon>
        <taxon>Bacillota</taxon>
        <taxon>Erysipelotrichia</taxon>
        <taxon>Erysipelotrichales</taxon>
        <taxon>Erysipelotrichaceae</taxon>
        <taxon>Faecalibaculum</taxon>
    </lineage>
</organism>
<dbReference type="AlphaFoldDB" id="A0A140DRT0"/>
<dbReference type="KEGG" id="fro:AALO17_02230"/>
<keyword evidence="1" id="KW-0808">Transferase</keyword>
<dbReference type="InterPro" id="IPR027417">
    <property type="entry name" value="P-loop_NTPase"/>
</dbReference>
<protein>
    <submittedName>
        <fullName evidence="1">Adenylate kinase</fullName>
    </submittedName>
</protein>
<evidence type="ECO:0000313" key="1">
    <source>
        <dbReference type="EMBL" id="AMK53357.1"/>
    </source>
</evidence>
<dbReference type="STRING" id="1702221.AALO17_02230"/>
<reference evidence="1 2" key="1">
    <citation type="journal article" date="2016" name="Gut Pathog.">
        <title>Whole genome sequencing of "Faecalibaculum rodentium" ALO17, isolated from C57BL/6J laboratory mouse feces.</title>
        <authorList>
            <person name="Lim S."/>
            <person name="Chang D.H."/>
            <person name="Ahn S."/>
            <person name="Kim B.C."/>
        </authorList>
    </citation>
    <scope>NUCLEOTIDE SEQUENCE [LARGE SCALE GENOMIC DNA]</scope>
    <source>
        <strain evidence="1 2">Alo17</strain>
    </source>
</reference>
<keyword evidence="2" id="KW-1185">Reference proteome</keyword>
<name>A0A140DRT0_9FIRM</name>
<dbReference type="PATRIC" id="fig|1702221.3.peg.210"/>
<dbReference type="SUPFAM" id="SSF52540">
    <property type="entry name" value="P-loop containing nucleoside triphosphate hydrolases"/>
    <property type="match status" value="1"/>
</dbReference>
<proteinExistence type="predicted"/>